<evidence type="ECO:0000256" key="2">
    <source>
        <dbReference type="ARBA" id="ARBA00023015"/>
    </source>
</evidence>
<keyword evidence="4" id="KW-0804">Transcription</keyword>
<evidence type="ECO:0000313" key="8">
    <source>
        <dbReference type="Proteomes" id="UP000515947"/>
    </source>
</evidence>
<keyword evidence="8" id="KW-1185">Reference proteome</keyword>
<gene>
    <name evidence="7" type="ORF">H9L09_20795</name>
</gene>
<dbReference type="AlphaFoldDB" id="A0A7G9RB56"/>
<dbReference type="GO" id="GO:0003677">
    <property type="term" value="F:DNA binding"/>
    <property type="evidence" value="ECO:0007669"/>
    <property type="project" value="UniProtKB-KW"/>
</dbReference>
<keyword evidence="2" id="KW-0805">Transcription regulation</keyword>
<dbReference type="GO" id="GO:0032993">
    <property type="term" value="C:protein-DNA complex"/>
    <property type="evidence" value="ECO:0007669"/>
    <property type="project" value="TreeGrafter"/>
</dbReference>
<organism evidence="7 8">
    <name type="scientific">Nocardioides mesophilus</name>
    <dbReference type="NCBI Taxonomy" id="433659"/>
    <lineage>
        <taxon>Bacteria</taxon>
        <taxon>Bacillati</taxon>
        <taxon>Actinomycetota</taxon>
        <taxon>Actinomycetes</taxon>
        <taxon>Propionibacteriales</taxon>
        <taxon>Nocardioidaceae</taxon>
        <taxon>Nocardioides</taxon>
    </lineage>
</organism>
<accession>A0A7G9RB56</accession>
<name>A0A7G9RB56_9ACTN</name>
<evidence type="ECO:0000256" key="3">
    <source>
        <dbReference type="ARBA" id="ARBA00023125"/>
    </source>
</evidence>
<feature type="region of interest" description="Disordered" evidence="5">
    <location>
        <begin position="196"/>
        <end position="244"/>
    </location>
</feature>
<dbReference type="PANTHER" id="PTHR30346:SF0">
    <property type="entry name" value="HCA OPERON TRANSCRIPTIONAL ACTIVATOR HCAR"/>
    <property type="match status" value="1"/>
</dbReference>
<proteinExistence type="inferred from homology"/>
<dbReference type="GO" id="GO:0003700">
    <property type="term" value="F:DNA-binding transcription factor activity"/>
    <property type="evidence" value="ECO:0007669"/>
    <property type="project" value="TreeGrafter"/>
</dbReference>
<evidence type="ECO:0000256" key="1">
    <source>
        <dbReference type="ARBA" id="ARBA00009437"/>
    </source>
</evidence>
<feature type="compositionally biased region" description="Low complexity" evidence="5">
    <location>
        <begin position="224"/>
        <end position="235"/>
    </location>
</feature>
<dbReference type="Pfam" id="PF03466">
    <property type="entry name" value="LysR_substrate"/>
    <property type="match status" value="1"/>
</dbReference>
<dbReference type="KEGG" id="nmes:H9L09_20795"/>
<keyword evidence="3" id="KW-0238">DNA-binding</keyword>
<evidence type="ECO:0000256" key="4">
    <source>
        <dbReference type="ARBA" id="ARBA00023163"/>
    </source>
</evidence>
<evidence type="ECO:0000313" key="7">
    <source>
        <dbReference type="EMBL" id="QNN52831.1"/>
    </source>
</evidence>
<dbReference type="PANTHER" id="PTHR30346">
    <property type="entry name" value="TRANSCRIPTIONAL DUAL REGULATOR HCAR-RELATED"/>
    <property type="match status" value="1"/>
</dbReference>
<dbReference type="Gene3D" id="3.40.190.10">
    <property type="entry name" value="Periplasmic binding protein-like II"/>
    <property type="match status" value="2"/>
</dbReference>
<feature type="domain" description="LysR substrate-binding" evidence="6">
    <location>
        <begin position="19"/>
        <end position="195"/>
    </location>
</feature>
<comment type="similarity">
    <text evidence="1">Belongs to the LysR transcriptional regulatory family.</text>
</comment>
<dbReference type="Proteomes" id="UP000515947">
    <property type="component" value="Chromosome"/>
</dbReference>
<dbReference type="SUPFAM" id="SSF53850">
    <property type="entry name" value="Periplasmic binding protein-like II"/>
    <property type="match status" value="1"/>
</dbReference>
<sequence length="244" mass="26775">MSVHPAFTVAFVPGVTPDKWVRRWADRHPDRPLRVRQVEVPEQLDVVRDGHASMAFVRDLSRPDDLHLIPLYEEVPVAVVHHEHPAAAFDEIDLDDLVDEPLFLDPDIPAWRDLAPDLTGGSRPTLPPMTLRQAVETVGAGTGVVVTVLSVARLHQRKDVVAVPLLGLPGSAVGLAWRRADDDDRLETFVGIVRGRTERSSRGEGAAAAPEQPPAKPEPRRSSARTSSPARTGRSGRSGRSRRR</sequence>
<evidence type="ECO:0000256" key="5">
    <source>
        <dbReference type="SAM" id="MobiDB-lite"/>
    </source>
</evidence>
<reference evidence="7 8" key="1">
    <citation type="submission" date="2020-08" db="EMBL/GenBank/DDBJ databases">
        <title>Genome sequence of Nocardioides mesophilus KACC 16243T.</title>
        <authorList>
            <person name="Hyun D.-W."/>
            <person name="Bae J.-W."/>
        </authorList>
    </citation>
    <scope>NUCLEOTIDE SEQUENCE [LARGE SCALE GENOMIC DNA]</scope>
    <source>
        <strain evidence="7 8">KACC 16243</strain>
    </source>
</reference>
<dbReference type="EMBL" id="CP060713">
    <property type="protein sequence ID" value="QNN52831.1"/>
    <property type="molecule type" value="Genomic_DNA"/>
</dbReference>
<dbReference type="RefSeq" id="WP_187578673.1">
    <property type="nucleotide sequence ID" value="NZ_CP060713.1"/>
</dbReference>
<protein>
    <submittedName>
        <fullName evidence="7">LysR family transcriptional regulator</fullName>
    </submittedName>
</protein>
<dbReference type="InterPro" id="IPR005119">
    <property type="entry name" value="LysR_subst-bd"/>
</dbReference>
<evidence type="ECO:0000259" key="6">
    <source>
        <dbReference type="Pfam" id="PF03466"/>
    </source>
</evidence>